<reference evidence="2 3" key="1">
    <citation type="submission" date="2006-04" db="EMBL/GenBank/DDBJ databases">
        <authorList>
            <person name="Nierman W.C."/>
        </authorList>
    </citation>
    <scope>NUCLEOTIDE SEQUENCE [LARGE SCALE GENOMIC DNA]</scope>
    <source>
        <strain evidence="2 3">DW4/3-1</strain>
    </source>
</reference>
<dbReference type="Proteomes" id="UP000032702">
    <property type="component" value="Unassembled WGS sequence"/>
</dbReference>
<comment type="caution">
    <text evidence="2">The sequence shown here is derived from an EMBL/GenBank/DDBJ whole genome shotgun (WGS) entry which is preliminary data.</text>
</comment>
<gene>
    <name evidence="2" type="ORF">STIAU_1924</name>
</gene>
<evidence type="ECO:0000313" key="3">
    <source>
        <dbReference type="Proteomes" id="UP000032702"/>
    </source>
</evidence>
<protein>
    <submittedName>
        <fullName evidence="2">Uncharacterized protein</fullName>
    </submittedName>
</protein>
<name>Q08MV9_STIAD</name>
<organism evidence="2 3">
    <name type="scientific">Stigmatella aurantiaca (strain DW4/3-1)</name>
    <dbReference type="NCBI Taxonomy" id="378806"/>
    <lineage>
        <taxon>Bacteria</taxon>
        <taxon>Pseudomonadati</taxon>
        <taxon>Myxococcota</taxon>
        <taxon>Myxococcia</taxon>
        <taxon>Myxococcales</taxon>
        <taxon>Cystobacterineae</taxon>
        <taxon>Archangiaceae</taxon>
        <taxon>Stigmatella</taxon>
    </lineage>
</organism>
<evidence type="ECO:0000256" key="1">
    <source>
        <dbReference type="SAM" id="MobiDB-lite"/>
    </source>
</evidence>
<feature type="non-terminal residue" evidence="2">
    <location>
        <position position="1"/>
    </location>
</feature>
<accession>Q08MV9</accession>
<feature type="compositionally biased region" description="Basic and acidic residues" evidence="1">
    <location>
        <begin position="12"/>
        <end position="23"/>
    </location>
</feature>
<dbReference type="EMBL" id="AAMD01000324">
    <property type="protein sequence ID" value="EAU61817.1"/>
    <property type="molecule type" value="Genomic_DNA"/>
</dbReference>
<sequence>RDRLLAGGVLRAGKDQGCGRDETEVGTQEEPRTGYGLMAKQ</sequence>
<dbReference type="AlphaFoldDB" id="Q08MV9"/>
<feature type="region of interest" description="Disordered" evidence="1">
    <location>
        <begin position="12"/>
        <end position="41"/>
    </location>
</feature>
<proteinExistence type="predicted"/>
<evidence type="ECO:0000313" key="2">
    <source>
        <dbReference type="EMBL" id="EAU61817.1"/>
    </source>
</evidence>